<dbReference type="AlphaFoldDB" id="A0A8C2NGU9"/>
<accession>A0A8C2NGU9</accession>
<evidence type="ECO:0000313" key="1">
    <source>
        <dbReference type="Ensembl" id="ENSCHIP00010004967.1"/>
    </source>
</evidence>
<dbReference type="Ensembl" id="ENSCHIT00010006883.1">
    <property type="protein sequence ID" value="ENSCHIP00010004967.1"/>
    <property type="gene ID" value="ENSCHIG00010003531.1"/>
</dbReference>
<proteinExistence type="predicted"/>
<reference evidence="1" key="2">
    <citation type="submission" date="2025-08" db="UniProtKB">
        <authorList>
            <consortium name="Ensembl"/>
        </authorList>
    </citation>
    <scope>IDENTIFICATION</scope>
</reference>
<reference evidence="1" key="1">
    <citation type="submission" date="2019-03" db="EMBL/GenBank/DDBJ databases">
        <title>Genome sequencing and reference-guided assembly of Black Bengal Goat (Capra hircus).</title>
        <authorList>
            <person name="Siddiki A.Z."/>
            <person name="Baten A."/>
            <person name="Billah M."/>
            <person name="Alam M.A.U."/>
            <person name="Shawrob K.S.M."/>
            <person name="Saha S."/>
            <person name="Chowdhury M."/>
            <person name="Rahman A.H."/>
            <person name="Stear M."/>
            <person name="Miah G."/>
            <person name="Das G.B."/>
            <person name="Hossain M.M."/>
            <person name="Kumkum M."/>
            <person name="Islam M.S."/>
            <person name="Mollah A.M."/>
            <person name="Ahsan A."/>
            <person name="Tusar F."/>
            <person name="Khan M.K.I."/>
        </authorList>
    </citation>
    <scope>NUCLEOTIDE SEQUENCE [LARGE SCALE GENOMIC DNA]</scope>
</reference>
<sequence length="114" mass="13240">MEFVPTVTSWRVSVLVAALTQFCGLLCRGCHLQNRALWLLIKKECGIYSKSQYRIWQRKLAKDPTWPPTNRTDYSGDGRNGFYINQGFESSEQIPKEKLNLGGQTTEQHFWTRL</sequence>
<organism evidence="1">
    <name type="scientific">Capra hircus</name>
    <name type="common">Goat</name>
    <dbReference type="NCBI Taxonomy" id="9925"/>
    <lineage>
        <taxon>Eukaryota</taxon>
        <taxon>Metazoa</taxon>
        <taxon>Chordata</taxon>
        <taxon>Craniata</taxon>
        <taxon>Vertebrata</taxon>
        <taxon>Euteleostomi</taxon>
        <taxon>Mammalia</taxon>
        <taxon>Eutheria</taxon>
        <taxon>Laurasiatheria</taxon>
        <taxon>Artiodactyla</taxon>
        <taxon>Ruminantia</taxon>
        <taxon>Pecora</taxon>
        <taxon>Bovidae</taxon>
        <taxon>Caprinae</taxon>
        <taxon>Capra</taxon>
    </lineage>
</organism>
<protein>
    <submittedName>
        <fullName evidence="1">Uncharacterized protein</fullName>
    </submittedName>
</protein>
<name>A0A8C2NGU9_CAPHI</name>